<dbReference type="GO" id="GO:0006887">
    <property type="term" value="P:exocytosis"/>
    <property type="evidence" value="ECO:0007669"/>
    <property type="project" value="UniProtKB-KW"/>
</dbReference>
<evidence type="ECO:0000256" key="2">
    <source>
        <dbReference type="ARBA" id="ARBA00022448"/>
    </source>
</evidence>
<keyword evidence="3" id="KW-0268">Exocytosis</keyword>
<name>A0ABD3IXX4_EUCGL</name>
<evidence type="ECO:0000313" key="5">
    <source>
        <dbReference type="EMBL" id="KAL3719069.1"/>
    </source>
</evidence>
<dbReference type="InterPro" id="IPR046364">
    <property type="entry name" value="Exo70_C"/>
</dbReference>
<organism evidence="5 6">
    <name type="scientific">Eucalyptus globulus</name>
    <name type="common">Tasmanian blue gum</name>
    <dbReference type="NCBI Taxonomy" id="34317"/>
    <lineage>
        <taxon>Eukaryota</taxon>
        <taxon>Viridiplantae</taxon>
        <taxon>Streptophyta</taxon>
        <taxon>Embryophyta</taxon>
        <taxon>Tracheophyta</taxon>
        <taxon>Spermatophyta</taxon>
        <taxon>Magnoliopsida</taxon>
        <taxon>eudicotyledons</taxon>
        <taxon>Gunneridae</taxon>
        <taxon>Pentapetalae</taxon>
        <taxon>rosids</taxon>
        <taxon>malvids</taxon>
        <taxon>Myrtales</taxon>
        <taxon>Myrtaceae</taxon>
        <taxon>Myrtoideae</taxon>
        <taxon>Eucalypteae</taxon>
        <taxon>Eucalyptus</taxon>
    </lineage>
</organism>
<dbReference type="GO" id="GO:0015031">
    <property type="term" value="P:protein transport"/>
    <property type="evidence" value="ECO:0007669"/>
    <property type="project" value="UniProtKB-KW"/>
</dbReference>
<dbReference type="PANTHER" id="PTHR12542:SF26">
    <property type="entry name" value="EXOCYST SUBUNIT EXO70 FAMILY PROTEIN"/>
    <property type="match status" value="1"/>
</dbReference>
<feature type="domain" description="Exocyst complex subunit Exo70 C-terminal" evidence="4">
    <location>
        <begin position="231"/>
        <end position="592"/>
    </location>
</feature>
<dbReference type="Pfam" id="PF03081">
    <property type="entry name" value="Exo70_C"/>
    <property type="match status" value="1"/>
</dbReference>
<dbReference type="InterPro" id="IPR016159">
    <property type="entry name" value="Cullin_repeat-like_dom_sf"/>
</dbReference>
<evidence type="ECO:0000256" key="3">
    <source>
        <dbReference type="RuleBase" id="RU365026"/>
    </source>
</evidence>
<keyword evidence="3" id="KW-0653">Protein transport</keyword>
<evidence type="ECO:0000259" key="4">
    <source>
        <dbReference type="Pfam" id="PF03081"/>
    </source>
</evidence>
<keyword evidence="6" id="KW-1185">Reference proteome</keyword>
<comment type="function">
    <text evidence="3">Component of the exocyst complex.</text>
</comment>
<dbReference type="InterPro" id="IPR004140">
    <property type="entry name" value="Exo70"/>
</dbReference>
<accession>A0ABD3IXX4</accession>
<dbReference type="Gene3D" id="1.20.1280.170">
    <property type="entry name" value="Exocyst complex component Exo70"/>
    <property type="match status" value="1"/>
</dbReference>
<dbReference type="Pfam" id="PF20669">
    <property type="entry name" value="Exo70_N"/>
    <property type="match status" value="1"/>
</dbReference>
<keyword evidence="2 3" id="KW-0813">Transport</keyword>
<evidence type="ECO:0000256" key="1">
    <source>
        <dbReference type="ARBA" id="ARBA00006756"/>
    </source>
</evidence>
<sequence>MPRKGISNLFLSSKPLSPSYSFPSPHVQLTPKHTFSESMMEENIENAESIITKWDLNNSNNTVPSLFQDNRRESMQFLTSLKDLRRAMDSLLSTNSNSDKLVLAQNLMQIAMKRLEKEFHHILSTDQNQRDPESILGRSLGGSSTFDCEMEEEYSGELITDAGPISELTMVDLKSIADCMISSGYGSECVKIYKLVRKSFTDENLYQLGIERFRSAQIQKLSWTALDHMIKNWLTAVKVAVKNIFRGQKILCDHVFSGSNIIRESCFSDITKDGAINLFRFPEIASRNKPSTGKIYRFMELYEATYQLWPDIESIFSYESTSGVNLQALSSLVSLGKTIHNIIAEFESTIQNNSSRMTVPGGGVHPLTQSVMAFISSLVDYSEILSEVLSDHPLPNNFTMPESYFESPGQEDGPTTAVPVHLVRFILVLLCKLDTKAELYKDVCLSYLFLANNLNYVVEKVTMTNLNYQLGHEWLSRHARRVEQYASSYEALAWNKVFSSLPESNSAGTSVEAGKGIFRKFNAAFEEAWQKQTSLVIPDRRLRDKVKVSIVKKLTPAYREFYDTYLGMLSGETDLGVLVRFGPHDLENYLSDLFHGAAVSGSSSSSSSSHSQGCLPR</sequence>
<dbReference type="SUPFAM" id="SSF74788">
    <property type="entry name" value="Cullin repeat-like"/>
    <property type="match status" value="1"/>
</dbReference>
<protein>
    <recommendedName>
        <fullName evidence="3">Exocyst subunit Exo70 family protein</fullName>
    </recommendedName>
</protein>
<dbReference type="PANTHER" id="PTHR12542">
    <property type="entry name" value="EXOCYST COMPLEX PROTEIN EXO70"/>
    <property type="match status" value="1"/>
</dbReference>
<dbReference type="EMBL" id="JBJKBG010000010">
    <property type="protein sequence ID" value="KAL3719069.1"/>
    <property type="molecule type" value="Genomic_DNA"/>
</dbReference>
<evidence type="ECO:0000313" key="6">
    <source>
        <dbReference type="Proteomes" id="UP001634007"/>
    </source>
</evidence>
<gene>
    <name evidence="5" type="ORF">ACJRO7_004074</name>
</gene>
<reference evidence="5 6" key="1">
    <citation type="submission" date="2024-11" db="EMBL/GenBank/DDBJ databases">
        <title>Chromosome-level genome assembly of Eucalyptus globulus Labill. provides insights into its genome evolution.</title>
        <authorList>
            <person name="Li X."/>
        </authorList>
    </citation>
    <scope>NUCLEOTIDE SEQUENCE [LARGE SCALE GENOMIC DNA]</scope>
    <source>
        <strain evidence="5">CL2024</strain>
        <tissue evidence="5">Fresh tender leaves</tissue>
    </source>
</reference>
<proteinExistence type="inferred from homology"/>
<dbReference type="Proteomes" id="UP001634007">
    <property type="component" value="Unassembled WGS sequence"/>
</dbReference>
<dbReference type="AlphaFoldDB" id="A0ABD3IXX4"/>
<comment type="caution">
    <text evidence="5">The sequence shown here is derived from an EMBL/GenBank/DDBJ whole genome shotgun (WGS) entry which is preliminary data.</text>
</comment>
<comment type="similarity">
    <text evidence="1 3">Belongs to the EXO70 family.</text>
</comment>